<gene>
    <name evidence="3" type="ORF">G1C98_1087</name>
</gene>
<evidence type="ECO:0000256" key="1">
    <source>
        <dbReference type="SAM" id="MobiDB-lite"/>
    </source>
</evidence>
<dbReference type="PIRSF" id="PIRSF037394">
    <property type="entry name" value="ABC_thiamine-permease_YkoE_prd"/>
    <property type="match status" value="1"/>
</dbReference>
<evidence type="ECO:0000313" key="4">
    <source>
        <dbReference type="Proteomes" id="UP000529710"/>
    </source>
</evidence>
<proteinExistence type="predicted"/>
<feature type="transmembrane region" description="Helical" evidence="2">
    <location>
        <begin position="191"/>
        <end position="214"/>
    </location>
</feature>
<sequence>MSAQSTSASLDHKNAQPKGNGPAANGNGRGSERGNRKATSRRLRWAPADIAVGAAIGVACGVIFQGFNFVYPALSALLGAVLPGLASLFHAVWYASGVFAVLVIRKPGAAIYVNLVGSFAEMVIGNQYAFGFVVISAALQGLCSEIPFTATHYRRFTLPLAALGGALTGLEYGIYLLLFRYAGVALLSPRGITHMICEVIGGVLIAGVASWFLYVALAKTGALDKLASGRAMRGEAVAD</sequence>
<evidence type="ECO:0000256" key="2">
    <source>
        <dbReference type="SAM" id="Phobius"/>
    </source>
</evidence>
<dbReference type="Pfam" id="PF09819">
    <property type="entry name" value="ABC_cobalt"/>
    <property type="match status" value="1"/>
</dbReference>
<dbReference type="AlphaFoldDB" id="A0A7Y0ETX1"/>
<feature type="transmembrane region" description="Helical" evidence="2">
    <location>
        <begin position="111"/>
        <end position="138"/>
    </location>
</feature>
<keyword evidence="2" id="KW-0472">Membrane</keyword>
<dbReference type="InterPro" id="IPR017195">
    <property type="entry name" value="ABC_thiamin-permease_prd"/>
</dbReference>
<feature type="transmembrane region" description="Helical" evidence="2">
    <location>
        <begin position="158"/>
        <end position="179"/>
    </location>
</feature>
<accession>A0A7Y0ETX1</accession>
<dbReference type="RefSeq" id="WP_169080025.1">
    <property type="nucleotide sequence ID" value="NZ_JAAIIF010000008.1"/>
</dbReference>
<name>A0A7Y0ETX1_9BIFI</name>
<evidence type="ECO:0000313" key="3">
    <source>
        <dbReference type="EMBL" id="NMM96351.1"/>
    </source>
</evidence>
<keyword evidence="4" id="KW-1185">Reference proteome</keyword>
<feature type="region of interest" description="Disordered" evidence="1">
    <location>
        <begin position="1"/>
        <end position="40"/>
    </location>
</feature>
<reference evidence="3 4" key="1">
    <citation type="submission" date="2020-02" db="EMBL/GenBank/DDBJ databases">
        <title>Characterization of phylogenetic diversity of novel bifidobacterial species isolated in Czech ZOOs.</title>
        <authorList>
            <person name="Lugli G.A."/>
            <person name="Vera N.B."/>
            <person name="Ventura M."/>
        </authorList>
    </citation>
    <scope>NUCLEOTIDE SEQUENCE [LARGE SCALE GENOMIC DNA]</scope>
    <source>
        <strain evidence="3 4">DSM 109960</strain>
    </source>
</reference>
<dbReference type="Proteomes" id="UP000529710">
    <property type="component" value="Unassembled WGS sequence"/>
</dbReference>
<dbReference type="EMBL" id="JAAIIF010000008">
    <property type="protein sequence ID" value="NMM96351.1"/>
    <property type="molecule type" value="Genomic_DNA"/>
</dbReference>
<protein>
    <submittedName>
        <fullName evidence="3">Hydroxymethylpyrimidine transport system permease protein</fullName>
    </submittedName>
</protein>
<feature type="compositionally biased region" description="Low complexity" evidence="1">
    <location>
        <begin position="16"/>
        <end position="26"/>
    </location>
</feature>
<feature type="transmembrane region" description="Helical" evidence="2">
    <location>
        <begin position="50"/>
        <end position="71"/>
    </location>
</feature>
<keyword evidence="2" id="KW-0812">Transmembrane</keyword>
<comment type="caution">
    <text evidence="3">The sequence shown here is derived from an EMBL/GenBank/DDBJ whole genome shotgun (WGS) entry which is preliminary data.</text>
</comment>
<organism evidence="3 4">
    <name type="scientific">Bifidobacterium erythrocebi</name>
    <dbReference type="NCBI Taxonomy" id="2675325"/>
    <lineage>
        <taxon>Bacteria</taxon>
        <taxon>Bacillati</taxon>
        <taxon>Actinomycetota</taxon>
        <taxon>Actinomycetes</taxon>
        <taxon>Bifidobacteriales</taxon>
        <taxon>Bifidobacteriaceae</taxon>
        <taxon>Bifidobacterium</taxon>
    </lineage>
</organism>
<keyword evidence="2" id="KW-1133">Transmembrane helix</keyword>
<feature type="transmembrane region" description="Helical" evidence="2">
    <location>
        <begin position="77"/>
        <end position="104"/>
    </location>
</feature>